<evidence type="ECO:0000313" key="4">
    <source>
        <dbReference type="Proteomes" id="UP000232063"/>
    </source>
</evidence>
<accession>A0A2K8NUL2</accession>
<evidence type="ECO:0000313" key="3">
    <source>
        <dbReference type="EMBL" id="ATZ17457.1"/>
    </source>
</evidence>
<dbReference type="GO" id="GO:0006567">
    <property type="term" value="P:L-threonine catabolic process"/>
    <property type="evidence" value="ECO:0007669"/>
    <property type="project" value="TreeGrafter"/>
</dbReference>
<organism evidence="3 4">
    <name type="scientific">Williamsoniiplasma luminosum</name>
    <dbReference type="NCBI Taxonomy" id="214888"/>
    <lineage>
        <taxon>Bacteria</taxon>
        <taxon>Bacillati</taxon>
        <taxon>Mycoplasmatota</taxon>
        <taxon>Mollicutes</taxon>
        <taxon>Entomoplasmatales</taxon>
        <taxon>Williamsoniiplasma</taxon>
    </lineage>
</organism>
<evidence type="ECO:0000259" key="2">
    <source>
        <dbReference type="Pfam" id="PF01370"/>
    </source>
</evidence>
<dbReference type="RefSeq" id="WP_025734552.1">
    <property type="nucleotide sequence ID" value="NZ_CP024963.1"/>
</dbReference>
<dbReference type="InterPro" id="IPR036291">
    <property type="entry name" value="NAD(P)-bd_dom_sf"/>
</dbReference>
<dbReference type="OrthoDB" id="9803111at2"/>
<comment type="similarity">
    <text evidence="1">Belongs to the NAD(P)-dependent epimerase/dehydratase family.</text>
</comment>
<reference evidence="3 4" key="1">
    <citation type="submission" date="2017-11" db="EMBL/GenBank/DDBJ databases">
        <title>Genome sequence of Entomoplasma luminosum PIMN-1 (ATCC 49195).</title>
        <authorList>
            <person name="Lo W.-S."/>
            <person name="Gasparich G.E."/>
            <person name="Kuo C.-H."/>
        </authorList>
    </citation>
    <scope>NUCLEOTIDE SEQUENCE [LARGE SCALE GENOMIC DNA]</scope>
    <source>
        <strain evidence="3 4">PIMN-1</strain>
    </source>
</reference>
<dbReference type="PANTHER" id="PTHR42687">
    <property type="entry name" value="L-THREONINE 3-DEHYDROGENASE"/>
    <property type="match status" value="1"/>
</dbReference>
<dbReference type="InterPro" id="IPR051225">
    <property type="entry name" value="NAD(P)_epim/dehydratase"/>
</dbReference>
<keyword evidence="4" id="KW-1185">Reference proteome</keyword>
<dbReference type="Proteomes" id="UP000232063">
    <property type="component" value="Chromosome"/>
</dbReference>
<feature type="domain" description="NAD-dependent epimerase/dehydratase" evidence="2">
    <location>
        <begin position="4"/>
        <end position="232"/>
    </location>
</feature>
<dbReference type="Gene3D" id="3.40.50.720">
    <property type="entry name" value="NAD(P)-binding Rossmann-like Domain"/>
    <property type="match status" value="1"/>
</dbReference>
<dbReference type="EMBL" id="CP024963">
    <property type="protein sequence ID" value="ATZ17457.1"/>
    <property type="molecule type" value="Genomic_DNA"/>
</dbReference>
<dbReference type="KEGG" id="elj:ELUMI_v1c07350"/>
<dbReference type="GO" id="GO:0008743">
    <property type="term" value="F:L-threonine 3-dehydrogenase activity"/>
    <property type="evidence" value="ECO:0007669"/>
    <property type="project" value="TreeGrafter"/>
</dbReference>
<dbReference type="Pfam" id="PF01370">
    <property type="entry name" value="Epimerase"/>
    <property type="match status" value="1"/>
</dbReference>
<sequence>MKKVLITGANGQVGNEFTARLRKDLGKDNVIATDIKIKPDSANATEGIFEELDVTDVKRFRELAHKYKVDAIIHLASLLSVSSEKDPVFAWSLNTGSIINGLEIAKELKAQFFFPSSVAAYGVDAQPRFNTPQDTFMHPITIYGASKYAGEMLANYYHWNHGVDARSVRFGRLVSYKVRPGQGATDYAVAIYFDAIEKGSYECYLRPDTMLDFMYVDDAVDQVLKFLNTDEKKLTHRNGFNVTTFYATPEDIAASIKKFIPDFKITYKLDPVRQAIADSWPQHMDDSWARKEWGLDPKIGLDQMTEIILTNLRIKLKNEGAK</sequence>
<name>A0A2K8NUL2_9MOLU</name>
<dbReference type="InterPro" id="IPR001509">
    <property type="entry name" value="Epimerase_deHydtase"/>
</dbReference>
<protein>
    <submittedName>
        <fullName evidence="3">UDP-glucose 4-epimerase</fullName>
    </submittedName>
</protein>
<evidence type="ECO:0000256" key="1">
    <source>
        <dbReference type="ARBA" id="ARBA00007637"/>
    </source>
</evidence>
<dbReference type="AlphaFoldDB" id="A0A2K8NUL2"/>
<dbReference type="SUPFAM" id="SSF51735">
    <property type="entry name" value="NAD(P)-binding Rossmann-fold domains"/>
    <property type="match status" value="1"/>
</dbReference>
<proteinExistence type="inferred from homology"/>
<gene>
    <name evidence="3" type="ORF">ELUMI_v1c07350</name>
</gene>
<dbReference type="PANTHER" id="PTHR42687:SF1">
    <property type="entry name" value="L-THREONINE 3-DEHYDROGENASE, MITOCHONDRIAL"/>
    <property type="match status" value="1"/>
</dbReference>